<organism evidence="1">
    <name type="scientific">marine metagenome</name>
    <dbReference type="NCBI Taxonomy" id="408172"/>
    <lineage>
        <taxon>unclassified sequences</taxon>
        <taxon>metagenomes</taxon>
        <taxon>ecological metagenomes</taxon>
    </lineage>
</organism>
<dbReference type="EMBL" id="UINC01009225">
    <property type="protein sequence ID" value="SVA41392.1"/>
    <property type="molecule type" value="Genomic_DNA"/>
</dbReference>
<proteinExistence type="predicted"/>
<sequence length="33" mass="3665">MTRYGHPDRLIAGIFAWDGIGSENLLNDFSKLG</sequence>
<name>A0A381VM84_9ZZZZ</name>
<evidence type="ECO:0000313" key="1">
    <source>
        <dbReference type="EMBL" id="SVA41392.1"/>
    </source>
</evidence>
<gene>
    <name evidence="1" type="ORF">METZ01_LOCUS94246</name>
</gene>
<reference evidence="1" key="1">
    <citation type="submission" date="2018-05" db="EMBL/GenBank/DDBJ databases">
        <authorList>
            <person name="Lanie J.A."/>
            <person name="Ng W.-L."/>
            <person name="Kazmierczak K.M."/>
            <person name="Andrzejewski T.M."/>
            <person name="Davidsen T.M."/>
            <person name="Wayne K.J."/>
            <person name="Tettelin H."/>
            <person name="Glass J.I."/>
            <person name="Rusch D."/>
            <person name="Podicherti R."/>
            <person name="Tsui H.-C.T."/>
            <person name="Winkler M.E."/>
        </authorList>
    </citation>
    <scope>NUCLEOTIDE SEQUENCE</scope>
</reference>
<dbReference type="AlphaFoldDB" id="A0A381VM84"/>
<protein>
    <submittedName>
        <fullName evidence="1">Uncharacterized protein</fullName>
    </submittedName>
</protein>
<accession>A0A381VM84</accession>